<keyword evidence="2" id="KW-1185">Reference proteome</keyword>
<comment type="caution">
    <text evidence="1">The sequence shown here is derived from an EMBL/GenBank/DDBJ whole genome shotgun (WGS) entry which is preliminary data.</text>
</comment>
<evidence type="ECO:0000313" key="2">
    <source>
        <dbReference type="Proteomes" id="UP001629953"/>
    </source>
</evidence>
<dbReference type="Pfam" id="PF09614">
    <property type="entry name" value="Cas_Csy2"/>
    <property type="match status" value="1"/>
</dbReference>
<dbReference type="RefSeq" id="WP_408623914.1">
    <property type="nucleotide sequence ID" value="NZ_JBEQCT010000005.1"/>
</dbReference>
<organism evidence="1 2">
    <name type="scientific">Celerinatantimonas yamalensis</name>
    <dbReference type="NCBI Taxonomy" id="559956"/>
    <lineage>
        <taxon>Bacteria</taxon>
        <taxon>Pseudomonadati</taxon>
        <taxon>Pseudomonadota</taxon>
        <taxon>Gammaproteobacteria</taxon>
        <taxon>Celerinatantimonadaceae</taxon>
        <taxon>Celerinatantimonas</taxon>
    </lineage>
</organism>
<accession>A0ABW9G826</accession>
<dbReference type="CDD" id="cd09736">
    <property type="entry name" value="Csy2_I-F"/>
    <property type="match status" value="1"/>
</dbReference>
<proteinExistence type="predicted"/>
<reference evidence="1 2" key="1">
    <citation type="journal article" date="2013" name="Int. J. Syst. Evol. Microbiol.">
        <title>Celerinatantimonas yamalensis sp. nov., a cold-adapted diazotrophic bacterium from a cold permafrost brine.</title>
        <authorList>
            <person name="Shcherbakova V."/>
            <person name="Chuvilskaya N."/>
            <person name="Rivkina E."/>
            <person name="Demidov N."/>
            <person name="Uchaeva V."/>
            <person name="Suetin S."/>
            <person name="Suzina N."/>
            <person name="Gilichinsky D."/>
        </authorList>
    </citation>
    <scope>NUCLEOTIDE SEQUENCE [LARGE SCALE GENOMIC DNA]</scope>
    <source>
        <strain evidence="1 2">C7</strain>
    </source>
</reference>
<dbReference type="Proteomes" id="UP001629953">
    <property type="component" value="Unassembled WGS sequence"/>
</dbReference>
<sequence length="326" mass="36809">MSGEIKKLLMIPHLRVHNANALSSPFTIGFPAMTAWLGAVHALQRQLNGRQFNGKSMPVDFISTGVVCHELNLQTHKGENDFVHSIIGTGNPLDKTGARSSFIEEARCHLDVSLVIQFDKITIDEQEDFLAAVTQLLNAHMKIAGGDIQGFKKPFCLVCEEGNDEDMNKVKRALMPGYVLIERRELMVDAMRNGVDAIEALIDYLAIHHSCDRLIDEENKETIEWRRHRKLVNDKPAGWLVPIATGFHAISELGEAKNQRDPDVPHRFAESMVTLGEFKMPHRLKRIEDMLWRYHTEGDAYLCYQTSHAHLSSVALVADEDDDSEF</sequence>
<dbReference type="InterPro" id="IPR013398">
    <property type="entry name" value="CRISPR-assoc_prot_Csy2"/>
</dbReference>
<evidence type="ECO:0000313" key="1">
    <source>
        <dbReference type="EMBL" id="MFM2485667.1"/>
    </source>
</evidence>
<dbReference type="EMBL" id="JBEQCT010000005">
    <property type="protein sequence ID" value="MFM2485667.1"/>
    <property type="molecule type" value="Genomic_DNA"/>
</dbReference>
<name>A0ABW9G826_9GAMM</name>
<protein>
    <submittedName>
        <fullName evidence="1">Type I-F CRISPR-associated protein Csy2</fullName>
    </submittedName>
</protein>
<dbReference type="NCBIfam" id="TIGR02565">
    <property type="entry name" value="cas_Csy2"/>
    <property type="match status" value="1"/>
</dbReference>
<gene>
    <name evidence="1" type="primary">csy2</name>
    <name evidence="1" type="ORF">ABUE30_11460</name>
</gene>